<reference evidence="2 3" key="1">
    <citation type="journal article" date="2011" name="Int. J. Syst. Evol. Microbiol.">
        <title>Allobacillus halotolerans gen. nov., sp. nov. isolated from shrimp paste.</title>
        <authorList>
            <person name="Sheu S.Y."/>
            <person name="Arun A.B."/>
            <person name="Jiang S.R."/>
            <person name="Young C.C."/>
            <person name="Chen W.M."/>
        </authorList>
    </citation>
    <scope>NUCLEOTIDE SEQUENCE [LARGE SCALE GENOMIC DNA]</scope>
    <source>
        <strain evidence="2 3">LMG 24826</strain>
    </source>
</reference>
<gene>
    <name evidence="2" type="ORF">KQ486_00235</name>
</gene>
<dbReference type="GO" id="GO:0016757">
    <property type="term" value="F:glycosyltransferase activity"/>
    <property type="evidence" value="ECO:0007669"/>
    <property type="project" value="UniProtKB-KW"/>
</dbReference>
<dbReference type="CDD" id="cd06223">
    <property type="entry name" value="PRTases_typeI"/>
    <property type="match status" value="1"/>
</dbReference>
<keyword evidence="2" id="KW-0328">Glycosyltransferase</keyword>
<feature type="domain" description="Phosphoribosyltransferase" evidence="1">
    <location>
        <begin position="95"/>
        <end position="176"/>
    </location>
</feature>
<evidence type="ECO:0000259" key="1">
    <source>
        <dbReference type="Pfam" id="PF00156"/>
    </source>
</evidence>
<organism evidence="2 3">
    <name type="scientific">Allobacillus halotolerans</name>
    <dbReference type="NCBI Taxonomy" id="570278"/>
    <lineage>
        <taxon>Bacteria</taxon>
        <taxon>Bacillati</taxon>
        <taxon>Bacillota</taxon>
        <taxon>Bacilli</taxon>
        <taxon>Bacillales</taxon>
        <taxon>Bacillaceae</taxon>
        <taxon>Allobacillus</taxon>
    </lineage>
</organism>
<dbReference type="RefSeq" id="WP_216686469.1">
    <property type="nucleotide sequence ID" value="NZ_CAUPKR010000001.1"/>
</dbReference>
<keyword evidence="2" id="KW-0808">Transferase</keyword>
<evidence type="ECO:0000313" key="2">
    <source>
        <dbReference type="EMBL" id="MBU6079438.1"/>
    </source>
</evidence>
<dbReference type="Proteomes" id="UP000812672">
    <property type="component" value="Unassembled WGS sequence"/>
</dbReference>
<dbReference type="Pfam" id="PF00156">
    <property type="entry name" value="Pribosyltran"/>
    <property type="match status" value="1"/>
</dbReference>
<keyword evidence="3" id="KW-1185">Reference proteome</keyword>
<proteinExistence type="predicted"/>
<dbReference type="EMBL" id="JAHLZF010000001">
    <property type="protein sequence ID" value="MBU6079438.1"/>
    <property type="molecule type" value="Genomic_DNA"/>
</dbReference>
<name>A0ABS6GJL3_9BACI</name>
<evidence type="ECO:0000313" key="3">
    <source>
        <dbReference type="Proteomes" id="UP000812672"/>
    </source>
</evidence>
<protein>
    <submittedName>
        <fullName evidence="2">Phosphoribosyltransferase</fullName>
    </submittedName>
</protein>
<sequence length="184" mass="20685">MPFLNEEYNNPNQIIFLNTYYPYRIKNEWGKLVRNPNFNSFSGLVLDLKEGKPGAINHFFNLLNPHLKDNILLTYVPSHIPANKDSGVKRLATKLASQNNRVDATSCLVRHSKIAKLTNGGDRNQEVHLQSIHLENSHLIEGKTVLILDDVTTTYNSLFACQKILLDHGAKKVNCLAIGETGGY</sequence>
<comment type="caution">
    <text evidence="2">The sequence shown here is derived from an EMBL/GenBank/DDBJ whole genome shotgun (WGS) entry which is preliminary data.</text>
</comment>
<dbReference type="InterPro" id="IPR000836">
    <property type="entry name" value="PRTase_dom"/>
</dbReference>
<accession>A0ABS6GJL3</accession>